<keyword evidence="2" id="KW-0479">Metal-binding</keyword>
<evidence type="ECO:0000256" key="2">
    <source>
        <dbReference type="RuleBase" id="RU366034"/>
    </source>
</evidence>
<reference evidence="4" key="1">
    <citation type="journal article" date="2019" name="Int. J. Syst. Evol. Microbiol.">
        <title>The Global Catalogue of Microorganisms (GCM) 10K type strain sequencing project: providing services to taxonomists for standard genome sequencing and annotation.</title>
        <authorList>
            <consortium name="The Broad Institute Genomics Platform"/>
            <consortium name="The Broad Institute Genome Sequencing Center for Infectious Disease"/>
            <person name="Wu L."/>
            <person name="Ma J."/>
        </authorList>
    </citation>
    <scope>NUCLEOTIDE SEQUENCE [LARGE SCALE GENOMIC DNA]</scope>
    <source>
        <strain evidence="4">CGMCC 4.7177</strain>
    </source>
</reference>
<accession>A0ABV9B6G9</accession>
<dbReference type="RefSeq" id="WP_381183472.1">
    <property type="nucleotide sequence ID" value="NZ_JBHSFK010000039.1"/>
</dbReference>
<dbReference type="EMBL" id="JBHSFK010000039">
    <property type="protein sequence ID" value="MFC4506053.1"/>
    <property type="molecule type" value="Genomic_DNA"/>
</dbReference>
<dbReference type="SUPFAM" id="SSF48576">
    <property type="entry name" value="Terpenoid synthases"/>
    <property type="match status" value="1"/>
</dbReference>
<dbReference type="EC" id="4.2.3.-" evidence="2"/>
<protein>
    <recommendedName>
        <fullName evidence="2">Terpene synthase</fullName>
        <ecNumber evidence="2">4.2.3.-</ecNumber>
    </recommendedName>
</protein>
<keyword evidence="1 2" id="KW-0456">Lyase</keyword>
<evidence type="ECO:0000313" key="3">
    <source>
        <dbReference type="EMBL" id="MFC4506053.1"/>
    </source>
</evidence>
<dbReference type="Pfam" id="PF19086">
    <property type="entry name" value="Terpene_syn_C_2"/>
    <property type="match status" value="1"/>
</dbReference>
<comment type="similarity">
    <text evidence="2">Belongs to the terpene synthase family.</text>
</comment>
<comment type="cofactor">
    <cofactor evidence="2">
        <name>Mg(2+)</name>
        <dbReference type="ChEBI" id="CHEBI:18420"/>
    </cofactor>
</comment>
<dbReference type="InterPro" id="IPR034686">
    <property type="entry name" value="Terpene_cyclase-like_2"/>
</dbReference>
<dbReference type="PANTHER" id="PTHR35201">
    <property type="entry name" value="TERPENE SYNTHASE"/>
    <property type="match status" value="1"/>
</dbReference>
<evidence type="ECO:0000256" key="1">
    <source>
        <dbReference type="ARBA" id="ARBA00023239"/>
    </source>
</evidence>
<dbReference type="Gene3D" id="1.10.600.10">
    <property type="entry name" value="Farnesyl Diphosphate Synthase"/>
    <property type="match status" value="1"/>
</dbReference>
<organism evidence="3 4">
    <name type="scientific">Streptomyces vulcanius</name>
    <dbReference type="NCBI Taxonomy" id="1441876"/>
    <lineage>
        <taxon>Bacteria</taxon>
        <taxon>Bacillati</taxon>
        <taxon>Actinomycetota</taxon>
        <taxon>Actinomycetes</taxon>
        <taxon>Kitasatosporales</taxon>
        <taxon>Streptomycetaceae</taxon>
        <taxon>Streptomyces</taxon>
    </lineage>
</organism>
<dbReference type="PANTHER" id="PTHR35201:SF4">
    <property type="entry name" value="BETA-PINACENE SYNTHASE-RELATED"/>
    <property type="match status" value="1"/>
</dbReference>
<sequence>MTTYTTLWTPYDPPRPALPFPSLRSAHAAGFEDDALQWATQRGLVSGGNDEAYWREVGLGELSARAYPHAEASTGLLLTCWIGWTACVERHFDEPATPAPRELLALAKSLVGRGEPLRVRHPLAAALSDLWRDTSRLMPPHWSRHLAVNLAGYLHACAAESQEHGSDPGHVGVEDFFEQRRLTVGSYVYCDLVELSVGFAVPDGLYRSEIFRRMRQVFNDLTSLVNDLASVPKELAVGDMRHNLVLLTHQREAIPVARAACQVAARIEELAGTFTALKEQLEAEACRQALAAGDREGLRCCVEAMEAFIAGEQRWHELSVRYTQASEPPATPRRDCDARS</sequence>
<name>A0ABV9B6G9_9ACTN</name>
<gene>
    <name evidence="3" type="ORF">ACFPIH_42545</name>
</gene>
<keyword evidence="4" id="KW-1185">Reference proteome</keyword>
<evidence type="ECO:0000313" key="4">
    <source>
        <dbReference type="Proteomes" id="UP001595839"/>
    </source>
</evidence>
<dbReference type="Proteomes" id="UP001595839">
    <property type="component" value="Unassembled WGS sequence"/>
</dbReference>
<dbReference type="InterPro" id="IPR008949">
    <property type="entry name" value="Isoprenoid_synthase_dom_sf"/>
</dbReference>
<keyword evidence="2" id="KW-0460">Magnesium</keyword>
<comment type="caution">
    <text evidence="3">The sequence shown here is derived from an EMBL/GenBank/DDBJ whole genome shotgun (WGS) entry which is preliminary data.</text>
</comment>
<proteinExistence type="inferred from homology"/>